<dbReference type="AlphaFoldDB" id="A0A9P4HCK2"/>
<comment type="caution">
    <text evidence="1">The sequence shown here is derived from an EMBL/GenBank/DDBJ whole genome shotgun (WGS) entry which is preliminary data.</text>
</comment>
<organism evidence="1 2">
    <name type="scientific">Setomelanomma holmii</name>
    <dbReference type="NCBI Taxonomy" id="210430"/>
    <lineage>
        <taxon>Eukaryota</taxon>
        <taxon>Fungi</taxon>
        <taxon>Dikarya</taxon>
        <taxon>Ascomycota</taxon>
        <taxon>Pezizomycotina</taxon>
        <taxon>Dothideomycetes</taxon>
        <taxon>Pleosporomycetidae</taxon>
        <taxon>Pleosporales</taxon>
        <taxon>Pleosporineae</taxon>
        <taxon>Phaeosphaeriaceae</taxon>
        <taxon>Setomelanomma</taxon>
    </lineage>
</organism>
<evidence type="ECO:0000313" key="1">
    <source>
        <dbReference type="EMBL" id="KAF2030877.1"/>
    </source>
</evidence>
<evidence type="ECO:0000313" key="2">
    <source>
        <dbReference type="Proteomes" id="UP000799777"/>
    </source>
</evidence>
<dbReference type="EMBL" id="ML978186">
    <property type="protein sequence ID" value="KAF2030877.1"/>
    <property type="molecule type" value="Genomic_DNA"/>
</dbReference>
<sequence length="170" mass="20160">TAEADSLVIKATVVLNKPSDWTKWLFLRKDSAERNQLWQYVDPSLSDDQVRKIETEQPQEKGPEEFSSQQNAQQHEHEFSFLDLTDQEVARYELWLKVFARQEAVWLKKERVLRDFNHEISRTIAACHIHIITNCPTAYYRLKTLKKHLYPSTSERNYQLRAHYQLLLSG</sequence>
<gene>
    <name evidence="1" type="ORF">EK21DRAFT_64603</name>
</gene>
<dbReference type="OrthoDB" id="3774940at2759"/>
<proteinExistence type="predicted"/>
<reference evidence="1" key="1">
    <citation type="journal article" date="2020" name="Stud. Mycol.">
        <title>101 Dothideomycetes genomes: a test case for predicting lifestyles and emergence of pathogens.</title>
        <authorList>
            <person name="Haridas S."/>
            <person name="Albert R."/>
            <person name="Binder M."/>
            <person name="Bloem J."/>
            <person name="Labutti K."/>
            <person name="Salamov A."/>
            <person name="Andreopoulos B."/>
            <person name="Baker S."/>
            <person name="Barry K."/>
            <person name="Bills G."/>
            <person name="Bluhm B."/>
            <person name="Cannon C."/>
            <person name="Castanera R."/>
            <person name="Culley D."/>
            <person name="Daum C."/>
            <person name="Ezra D."/>
            <person name="Gonzalez J."/>
            <person name="Henrissat B."/>
            <person name="Kuo A."/>
            <person name="Liang C."/>
            <person name="Lipzen A."/>
            <person name="Lutzoni F."/>
            <person name="Magnuson J."/>
            <person name="Mondo S."/>
            <person name="Nolan M."/>
            <person name="Ohm R."/>
            <person name="Pangilinan J."/>
            <person name="Park H.-J."/>
            <person name="Ramirez L."/>
            <person name="Alfaro M."/>
            <person name="Sun H."/>
            <person name="Tritt A."/>
            <person name="Yoshinaga Y."/>
            <person name="Zwiers L.-H."/>
            <person name="Turgeon B."/>
            <person name="Goodwin S."/>
            <person name="Spatafora J."/>
            <person name="Crous P."/>
            <person name="Grigoriev I."/>
        </authorList>
    </citation>
    <scope>NUCLEOTIDE SEQUENCE</scope>
    <source>
        <strain evidence="1">CBS 110217</strain>
    </source>
</reference>
<keyword evidence="2" id="KW-1185">Reference proteome</keyword>
<name>A0A9P4HCK2_9PLEO</name>
<protein>
    <submittedName>
        <fullName evidence="1">Uncharacterized protein</fullName>
    </submittedName>
</protein>
<dbReference type="Proteomes" id="UP000799777">
    <property type="component" value="Unassembled WGS sequence"/>
</dbReference>
<accession>A0A9P4HCK2</accession>
<feature type="non-terminal residue" evidence="1">
    <location>
        <position position="1"/>
    </location>
</feature>